<dbReference type="InterPro" id="IPR042095">
    <property type="entry name" value="SUMF_sf"/>
</dbReference>
<feature type="domain" description="Sulfatase-modifying factor enzyme-like" evidence="2">
    <location>
        <begin position="29"/>
        <end position="308"/>
    </location>
</feature>
<evidence type="ECO:0000259" key="2">
    <source>
        <dbReference type="Pfam" id="PF03781"/>
    </source>
</evidence>
<keyword evidence="4" id="KW-1185">Reference proteome</keyword>
<dbReference type="AlphaFoldDB" id="A0A0S2T937"/>
<gene>
    <name evidence="3" type="ORF">Tel_00085</name>
</gene>
<feature type="signal peptide" evidence="1">
    <location>
        <begin position="1"/>
        <end position="21"/>
    </location>
</feature>
<dbReference type="PANTHER" id="PTHR23150:SF19">
    <property type="entry name" value="FORMYLGLYCINE-GENERATING ENZYME"/>
    <property type="match status" value="1"/>
</dbReference>
<dbReference type="Gene3D" id="3.90.1580.10">
    <property type="entry name" value="paralog of FGE (formylglycine-generating enzyme)"/>
    <property type="match status" value="1"/>
</dbReference>
<dbReference type="GO" id="GO:0120147">
    <property type="term" value="F:formylglycine-generating oxidase activity"/>
    <property type="evidence" value="ECO:0007669"/>
    <property type="project" value="TreeGrafter"/>
</dbReference>
<protein>
    <recommendedName>
        <fullName evidence="2">Sulfatase-modifying factor enzyme-like domain-containing protein</fullName>
    </recommendedName>
</protein>
<keyword evidence="1" id="KW-0732">Signal</keyword>
<evidence type="ECO:0000256" key="1">
    <source>
        <dbReference type="SAM" id="SignalP"/>
    </source>
</evidence>
<evidence type="ECO:0000313" key="4">
    <source>
        <dbReference type="Proteomes" id="UP000055136"/>
    </source>
</evidence>
<evidence type="ECO:0000313" key="3">
    <source>
        <dbReference type="EMBL" id="ALP51664.1"/>
    </source>
</evidence>
<dbReference type="SUPFAM" id="SSF56436">
    <property type="entry name" value="C-type lectin-like"/>
    <property type="match status" value="1"/>
</dbReference>
<proteinExistence type="predicted"/>
<organism evidence="3 4">
    <name type="scientific">Candidatus Tenderia electrophaga</name>
    <dbReference type="NCBI Taxonomy" id="1748243"/>
    <lineage>
        <taxon>Bacteria</taxon>
        <taxon>Pseudomonadati</taxon>
        <taxon>Pseudomonadota</taxon>
        <taxon>Gammaproteobacteria</taxon>
        <taxon>Candidatus Tenderiales</taxon>
        <taxon>Candidatus Tenderiaceae</taxon>
        <taxon>Candidatus Tenderia</taxon>
    </lineage>
</organism>
<name>A0A0S2T937_9GAMM</name>
<reference evidence="3" key="1">
    <citation type="submission" date="2015-10" db="EMBL/GenBank/DDBJ databases">
        <title>Description of Candidatus Tenderia electrophaga gen. nov, sp. nov., an Uncultivated Electroautotroph from a Biocathode Enrichment.</title>
        <authorList>
            <person name="Eddie B.J."/>
            <person name="Malanoski A.P."/>
            <person name="Wang Z."/>
            <person name="Hall R.J."/>
            <person name="Oh S.D."/>
            <person name="Heiner C."/>
            <person name="Lin B."/>
            <person name="Strycharz-Glaven S.M."/>
        </authorList>
    </citation>
    <scope>NUCLEOTIDE SEQUENCE [LARGE SCALE GENOMIC DNA]</scope>
    <source>
        <strain evidence="3">NRL1</strain>
    </source>
</reference>
<dbReference type="EMBL" id="CP013099">
    <property type="protein sequence ID" value="ALP51664.1"/>
    <property type="molecule type" value="Genomic_DNA"/>
</dbReference>
<dbReference type="InterPro" id="IPR051043">
    <property type="entry name" value="Sulfatase_Mod_Factor_Kinase"/>
</dbReference>
<dbReference type="InterPro" id="IPR005532">
    <property type="entry name" value="SUMF_dom"/>
</dbReference>
<dbReference type="KEGG" id="tee:Tel_00085"/>
<feature type="chain" id="PRO_5006604765" description="Sulfatase-modifying factor enzyme-like domain-containing protein" evidence="1">
    <location>
        <begin position="22"/>
        <end position="313"/>
    </location>
</feature>
<dbReference type="Pfam" id="PF03781">
    <property type="entry name" value="FGE-sulfatase"/>
    <property type="match status" value="1"/>
</dbReference>
<dbReference type="InterPro" id="IPR016187">
    <property type="entry name" value="CTDL_fold"/>
</dbReference>
<dbReference type="PANTHER" id="PTHR23150">
    <property type="entry name" value="SULFATASE MODIFYING FACTOR 1, 2"/>
    <property type="match status" value="1"/>
</dbReference>
<sequence length="313" mass="35292">MRAASLVWPLLLVVLLGCEQAPQLMPPPDGMVQVPAGEFIMGSDAVDTEGKQAEFGFREPMYLDEHPRHRVRLDAFYIDRYEVSNGEYKRFVLATGIDPPPPWVQDGYNASEHRLSSFDLDTLRRVAGEYFQLDMDTTQMEKDEILAQLKRIQAERDRLPVTAINWYDAASYCRWRGKRLPSEAEWEKAARGADGRRYPWGDAWDPSRANVGDNDIGVTVPPGSYPQDKSIYGVFDLGGNVSEWVNDWYRGYPGADYQSEAYGDVYKVVKGGGAGVGHYALSYFYRSARRGQADPLSLSVDVGFRCAKSGEYR</sequence>
<accession>A0A0S2T937</accession>
<dbReference type="STRING" id="1748243.Tel_00085"/>
<dbReference type="Proteomes" id="UP000055136">
    <property type="component" value="Chromosome"/>
</dbReference>
<dbReference type="PROSITE" id="PS51257">
    <property type="entry name" value="PROKAR_LIPOPROTEIN"/>
    <property type="match status" value="1"/>
</dbReference>